<evidence type="ECO:0000256" key="2">
    <source>
        <dbReference type="ARBA" id="ARBA00022574"/>
    </source>
</evidence>
<feature type="region of interest" description="Disordered" evidence="5">
    <location>
        <begin position="1061"/>
        <end position="1095"/>
    </location>
</feature>
<feature type="region of interest" description="Disordered" evidence="5">
    <location>
        <begin position="133"/>
        <end position="163"/>
    </location>
</feature>
<dbReference type="FunFam" id="1.10.1540.10:FF:000001">
    <property type="entry name" value="neurobeachin isoform X1"/>
    <property type="match status" value="1"/>
</dbReference>
<dbReference type="CDD" id="cd01201">
    <property type="entry name" value="PH_BEACH"/>
    <property type="match status" value="1"/>
</dbReference>
<name>A0A158RAD1_TAEAS</name>
<evidence type="ECO:0000313" key="8">
    <source>
        <dbReference type="EMBL" id="VDK41522.1"/>
    </source>
</evidence>
<dbReference type="Gene3D" id="1.10.1540.10">
    <property type="entry name" value="BEACH domain"/>
    <property type="match status" value="1"/>
</dbReference>
<sequence>MFILILSPIAREKRTSEQSGDQTVGGRPSSDQSDYEKVNTMKSGEDVISTEASSKPGIEERATNESLKNEKDEAHTNVADPVDDVKEGESENISVIGSNDGKQRVATVHQYMPKTTLPVSLATGKPTVCSVIGGGSDSQLAPSETSETAASPPPTPPHLLASPPAVTTTNHADLTDMLERALGSSVPLLKEIFFDFETFLAKTLVGSHGQDLLLTGGLSALRNSSLAVEIVMLLCSQEWQNSLQKHAGLAFIELVNECRLLAKASREHFISVAHEADFILARLRSLELRRQTAFRATALRRQQCRVTELDTHQTRRLEAGAVRDGLVAAHCLALTQHLLQCLQQAPLPSPWLPLANLGDTATPASSALLRQMRLFLERTKRPPIRIFYLLDTWEDDSRRRRRLVINPFGSSHPEAALHSSPAPPPASPPTLTIDSTALNLLPQSEQQQQQQQEETTMGEEDAKRGSVDSLQPPSTPSTAYSPLTLTEPGLAPGLVSTHQDVFTFGQLEPAANGELLLSSHLHRFVKLDPAVVSTPCQLIAAGVAVYGILSVTSTYFSFETDPGHEVNQKIDPQVLAYTKNLYSKWMFNEIRAVFTRRHLLRHVALEIFLTTRSSVMFALPDESTVRRVVYALPPVGIGVRYGVTQSHRTSLAPGRQHLSLSQATQRWQRREMSNFDYLMCLNTLAGRSFNDLNQYPIFPWVLTNYTDSYLDLNEPANYRDLSKPVGALDPARKAFFDERYADWDDPTQPAFHYGTHYSTAAFVLNYLIRLEPFTTLFLNMQGGKFDHPNRMFYSVAATWAGCLQSSTNVKELIPEFFYLPEMFENTNDYDFGALEDGTKLGDVVLPPWATSPEEFVRIHRQALESELVSCQLHHWIDLIFGYKQRGPEAVKATNVFHYLTYEDSVNWDKVTDPVLREALEGQITCFGQTPSQLLTIPHPPRGSALAACPRLFAPPVHEVTARLRPASHAPILGLFFVSAPHHGVGGDVSLLTVSVNCVFTVNKWNKAAAATAVAADSVWGFENNLVSILKLPIPFDAKHEIRPFYAAFKITFAVHTRITSPTSTLPESTETSSRSLEPPLSPPPHSLLTSNRPTSATLPVTSAESQVTPILMLDSTPLTPNPSGNRRYIGENMDPSISLTANNFVVTGDGRAIIACGYFDYSFRIFSVDSGTVSPFSSSLPLFCLYSSAIQRQHKHRPKRWDQTYLTKDGIQTGIALRQNLGRCVQSVCGHQDVVTCLGHSESTATGHCYLASGGRDGLVCLWIFDTKSLCLFSEHRRFYVFLSFHLCQFTRGACLLHTTQGELLRRFEAPQTAADRLRPCAAFAGAAGAASPTRLVVTRHGYVVFQLGATKLAVFTLNACLVAATDLHRQARL</sequence>
<dbReference type="PANTHER" id="PTHR13743:SF162">
    <property type="entry name" value="NEUROBEACHIN"/>
    <property type="match status" value="1"/>
</dbReference>
<dbReference type="InterPro" id="IPR023362">
    <property type="entry name" value="PH-BEACH_dom"/>
</dbReference>
<accession>A0A158RAD1</accession>
<dbReference type="SUPFAM" id="SSF50729">
    <property type="entry name" value="PH domain-like"/>
    <property type="match status" value="1"/>
</dbReference>
<dbReference type="SUPFAM" id="SSF81837">
    <property type="entry name" value="BEACH domain"/>
    <property type="match status" value="1"/>
</dbReference>
<dbReference type="PROSITE" id="PS50197">
    <property type="entry name" value="BEACH"/>
    <property type="match status" value="1"/>
</dbReference>
<evidence type="ECO:0000259" key="6">
    <source>
        <dbReference type="PROSITE" id="PS50197"/>
    </source>
</evidence>
<evidence type="ECO:0000256" key="1">
    <source>
        <dbReference type="ARBA" id="ARBA00004370"/>
    </source>
</evidence>
<feature type="compositionally biased region" description="Polar residues" evidence="5">
    <location>
        <begin position="468"/>
        <end position="484"/>
    </location>
</feature>
<dbReference type="CDD" id="cd06071">
    <property type="entry name" value="Beach"/>
    <property type="match status" value="1"/>
</dbReference>
<dbReference type="PANTHER" id="PTHR13743">
    <property type="entry name" value="BEIGE/BEACH-RELATED"/>
    <property type="match status" value="1"/>
</dbReference>
<reference evidence="10" key="1">
    <citation type="submission" date="2016-04" db="UniProtKB">
        <authorList>
            <consortium name="WormBaseParasite"/>
        </authorList>
    </citation>
    <scope>IDENTIFICATION</scope>
</reference>
<feature type="compositionally biased region" description="Low complexity" evidence="5">
    <location>
        <begin position="1061"/>
        <end position="1078"/>
    </location>
</feature>
<dbReference type="WBParaSite" id="TASK_0000901901-mRNA-1">
    <property type="protein sequence ID" value="TASK_0000901901-mRNA-1"/>
    <property type="gene ID" value="TASK_0000901901"/>
</dbReference>
<dbReference type="InterPro" id="IPR036322">
    <property type="entry name" value="WD40_repeat_dom_sf"/>
</dbReference>
<dbReference type="InterPro" id="IPR011993">
    <property type="entry name" value="PH-like_dom_sf"/>
</dbReference>
<evidence type="ECO:0000313" key="9">
    <source>
        <dbReference type="Proteomes" id="UP000282613"/>
    </source>
</evidence>
<reference evidence="8 9" key="2">
    <citation type="submission" date="2018-11" db="EMBL/GenBank/DDBJ databases">
        <authorList>
            <consortium name="Pathogen Informatics"/>
        </authorList>
    </citation>
    <scope>NUCLEOTIDE SEQUENCE [LARGE SCALE GENOMIC DNA]</scope>
</reference>
<dbReference type="GO" id="GO:0016020">
    <property type="term" value="C:membrane"/>
    <property type="evidence" value="ECO:0007669"/>
    <property type="project" value="UniProtKB-SubCell"/>
</dbReference>
<feature type="compositionally biased region" description="Low complexity" evidence="5">
    <location>
        <begin position="140"/>
        <end position="150"/>
    </location>
</feature>
<feature type="region of interest" description="Disordered" evidence="5">
    <location>
        <begin position="6"/>
        <end position="76"/>
    </location>
</feature>
<dbReference type="Proteomes" id="UP000282613">
    <property type="component" value="Unassembled WGS sequence"/>
</dbReference>
<dbReference type="STRING" id="60517.A0A158RAD1"/>
<feature type="compositionally biased region" description="Polar residues" evidence="5">
    <location>
        <begin position="430"/>
        <end position="442"/>
    </location>
</feature>
<dbReference type="SUPFAM" id="SSF50978">
    <property type="entry name" value="WD40 repeat-like"/>
    <property type="match status" value="1"/>
</dbReference>
<feature type="compositionally biased region" description="Basic and acidic residues" evidence="5">
    <location>
        <begin position="34"/>
        <end position="45"/>
    </location>
</feature>
<evidence type="ECO:0000256" key="4">
    <source>
        <dbReference type="ARBA" id="ARBA00023136"/>
    </source>
</evidence>
<feature type="compositionally biased region" description="Low complexity" evidence="5">
    <location>
        <begin position="410"/>
        <end position="420"/>
    </location>
</feature>
<dbReference type="SMART" id="SM01026">
    <property type="entry name" value="Beach"/>
    <property type="match status" value="1"/>
</dbReference>
<evidence type="ECO:0000259" key="7">
    <source>
        <dbReference type="PROSITE" id="PS51783"/>
    </source>
</evidence>
<gene>
    <name evidence="8" type="ORF">TASK_LOCUS9020</name>
</gene>
<evidence type="ECO:0000256" key="5">
    <source>
        <dbReference type="SAM" id="MobiDB-lite"/>
    </source>
</evidence>
<feature type="compositionally biased region" description="Basic and acidic residues" evidence="5">
    <location>
        <begin position="57"/>
        <end position="75"/>
    </location>
</feature>
<feature type="region of interest" description="Disordered" evidence="5">
    <location>
        <begin position="410"/>
        <end position="485"/>
    </location>
</feature>
<comment type="subcellular location">
    <subcellularLocation>
        <location evidence="1">Membrane</location>
    </subcellularLocation>
</comment>
<dbReference type="GO" id="GO:0008104">
    <property type="term" value="P:intracellular protein localization"/>
    <property type="evidence" value="ECO:0007669"/>
    <property type="project" value="TreeGrafter"/>
</dbReference>
<keyword evidence="4" id="KW-0472">Membrane</keyword>
<keyword evidence="9" id="KW-1185">Reference proteome</keyword>
<dbReference type="Gene3D" id="2.130.10.10">
    <property type="entry name" value="YVTN repeat-like/Quinoprotein amine dehydrogenase"/>
    <property type="match status" value="1"/>
</dbReference>
<dbReference type="GO" id="GO:0005829">
    <property type="term" value="C:cytosol"/>
    <property type="evidence" value="ECO:0007669"/>
    <property type="project" value="TreeGrafter"/>
</dbReference>
<feature type="domain" description="BEACH" evidence="6">
    <location>
        <begin position="652"/>
        <end position="941"/>
    </location>
</feature>
<dbReference type="InterPro" id="IPR015943">
    <property type="entry name" value="WD40/YVTN_repeat-like_dom_sf"/>
</dbReference>
<dbReference type="Gene3D" id="2.30.29.30">
    <property type="entry name" value="Pleckstrin-homology domain (PH domain)/Phosphotyrosine-binding domain (PTB)"/>
    <property type="match status" value="1"/>
</dbReference>
<feature type="compositionally biased region" description="Low complexity" evidence="5">
    <location>
        <begin position="443"/>
        <end position="454"/>
    </location>
</feature>
<dbReference type="OrthoDB" id="26681at2759"/>
<feature type="domain" description="BEACH-type PH" evidence="7">
    <location>
        <begin position="525"/>
        <end position="633"/>
    </location>
</feature>
<evidence type="ECO:0000313" key="10">
    <source>
        <dbReference type="WBParaSite" id="TASK_0000901901-mRNA-1"/>
    </source>
</evidence>
<proteinExistence type="predicted"/>
<protein>
    <submittedName>
        <fullName evidence="10">BEACH domain-containing protein</fullName>
    </submittedName>
</protein>
<dbReference type="GO" id="GO:0019901">
    <property type="term" value="F:protein kinase binding"/>
    <property type="evidence" value="ECO:0007669"/>
    <property type="project" value="TreeGrafter"/>
</dbReference>
<keyword evidence="2" id="KW-0853">WD repeat</keyword>
<dbReference type="EMBL" id="UYRS01018960">
    <property type="protein sequence ID" value="VDK41522.1"/>
    <property type="molecule type" value="Genomic_DNA"/>
</dbReference>
<dbReference type="Pfam" id="PF06469">
    <property type="entry name" value="DUF1088"/>
    <property type="match status" value="2"/>
</dbReference>
<dbReference type="Pfam" id="PF14844">
    <property type="entry name" value="PH_BEACH"/>
    <property type="match status" value="1"/>
</dbReference>
<organism evidence="10">
    <name type="scientific">Taenia asiatica</name>
    <name type="common">Asian tapeworm</name>
    <dbReference type="NCBI Taxonomy" id="60517"/>
    <lineage>
        <taxon>Eukaryota</taxon>
        <taxon>Metazoa</taxon>
        <taxon>Spiralia</taxon>
        <taxon>Lophotrochozoa</taxon>
        <taxon>Platyhelminthes</taxon>
        <taxon>Cestoda</taxon>
        <taxon>Eucestoda</taxon>
        <taxon>Cyclophyllidea</taxon>
        <taxon>Taeniidae</taxon>
        <taxon>Taenia</taxon>
    </lineage>
</organism>
<dbReference type="Pfam" id="PF02138">
    <property type="entry name" value="Beach"/>
    <property type="match status" value="1"/>
</dbReference>
<dbReference type="InterPro" id="IPR036372">
    <property type="entry name" value="BEACH_dom_sf"/>
</dbReference>
<keyword evidence="3" id="KW-0677">Repeat</keyword>
<evidence type="ECO:0000256" key="3">
    <source>
        <dbReference type="ARBA" id="ARBA00022737"/>
    </source>
</evidence>
<dbReference type="InterPro" id="IPR000409">
    <property type="entry name" value="BEACH_dom"/>
</dbReference>
<dbReference type="InterPro" id="IPR050865">
    <property type="entry name" value="BEACH_Domain"/>
</dbReference>
<dbReference type="InterPro" id="IPR010508">
    <property type="entry name" value="NBEA-like_DUF1088"/>
</dbReference>
<dbReference type="PROSITE" id="PS51783">
    <property type="entry name" value="PH_BEACH"/>
    <property type="match status" value="1"/>
</dbReference>